<feature type="transmembrane region" description="Helical" evidence="18">
    <location>
        <begin position="239"/>
        <end position="261"/>
    </location>
</feature>
<feature type="transmembrane region" description="Helical" evidence="18">
    <location>
        <begin position="198"/>
        <end position="219"/>
    </location>
</feature>
<dbReference type="PANTHER" id="PTHR46552:SF1">
    <property type="entry name" value="NADH-UBIQUINONE OXIDOREDUCTASE CHAIN 2"/>
    <property type="match status" value="1"/>
</dbReference>
<feature type="transmembrane region" description="Helical" evidence="18">
    <location>
        <begin position="133"/>
        <end position="155"/>
    </location>
</feature>
<keyword evidence="13 18" id="KW-0520">NAD</keyword>
<comment type="subcellular location">
    <subcellularLocation>
        <location evidence="2 18">Mitochondrion inner membrane</location>
        <topology evidence="2 18">Multi-pass membrane protein</topology>
    </subcellularLocation>
</comment>
<comment type="function">
    <text evidence="1">Core subunit of the mitochondrial membrane respiratory chain NADH dehydrogenase (Complex I) that is believed to belong to the minimal assembly required for catalysis. Complex I functions in the transfer of electrons from NADH to the respiratory chain. The immediate electron acceptor for the enzyme is believed to be ubiquinone.</text>
</comment>
<comment type="catalytic activity">
    <reaction evidence="17 18">
        <text>a ubiquinone + NADH + 5 H(+)(in) = a ubiquinol + NAD(+) + 4 H(+)(out)</text>
        <dbReference type="Rhea" id="RHEA:29091"/>
        <dbReference type="Rhea" id="RHEA-COMP:9565"/>
        <dbReference type="Rhea" id="RHEA-COMP:9566"/>
        <dbReference type="ChEBI" id="CHEBI:15378"/>
        <dbReference type="ChEBI" id="CHEBI:16389"/>
        <dbReference type="ChEBI" id="CHEBI:17976"/>
        <dbReference type="ChEBI" id="CHEBI:57540"/>
        <dbReference type="ChEBI" id="CHEBI:57945"/>
        <dbReference type="EC" id="7.1.1.2"/>
    </reaction>
</comment>
<evidence type="ECO:0000256" key="1">
    <source>
        <dbReference type="ARBA" id="ARBA00003257"/>
    </source>
</evidence>
<keyword evidence="14 18" id="KW-0830">Ubiquinone</keyword>
<feature type="transmembrane region" description="Helical" evidence="18">
    <location>
        <begin position="175"/>
        <end position="192"/>
    </location>
</feature>
<feature type="transmembrane region" description="Helical" evidence="18">
    <location>
        <begin position="273"/>
        <end position="293"/>
    </location>
</feature>
<evidence type="ECO:0000256" key="8">
    <source>
        <dbReference type="ARBA" id="ARBA00022692"/>
    </source>
</evidence>
<keyword evidence="16 18" id="KW-0472">Membrane</keyword>
<evidence type="ECO:0000256" key="12">
    <source>
        <dbReference type="ARBA" id="ARBA00022989"/>
    </source>
</evidence>
<keyword evidence="7 18" id="KW-0679">Respiratory chain</keyword>
<evidence type="ECO:0000256" key="4">
    <source>
        <dbReference type="ARBA" id="ARBA00012944"/>
    </source>
</evidence>
<dbReference type="GO" id="GO:0006120">
    <property type="term" value="P:mitochondrial electron transport, NADH to ubiquinone"/>
    <property type="evidence" value="ECO:0007669"/>
    <property type="project" value="InterPro"/>
</dbReference>
<evidence type="ECO:0000256" key="14">
    <source>
        <dbReference type="ARBA" id="ARBA00023075"/>
    </source>
</evidence>
<accession>A0A9Y1LN78</accession>
<evidence type="ECO:0000313" key="20">
    <source>
        <dbReference type="EMBL" id="WET31970.1"/>
    </source>
</evidence>
<evidence type="ECO:0000256" key="13">
    <source>
        <dbReference type="ARBA" id="ARBA00023027"/>
    </source>
</evidence>
<dbReference type="CTD" id="4536"/>
<evidence type="ECO:0000256" key="5">
    <source>
        <dbReference type="ARBA" id="ARBA00021008"/>
    </source>
</evidence>
<dbReference type="InterPro" id="IPR003917">
    <property type="entry name" value="NADH_UbQ_OxRdtase_chain2"/>
</dbReference>
<dbReference type="PANTHER" id="PTHR46552">
    <property type="entry name" value="NADH-UBIQUINONE OXIDOREDUCTASE CHAIN 2"/>
    <property type="match status" value="1"/>
</dbReference>
<dbReference type="EMBL" id="OQ429436">
    <property type="protein sequence ID" value="WET31970.1"/>
    <property type="molecule type" value="Genomic_DNA"/>
</dbReference>
<name>A0A9Y1LN78_9CUCU</name>
<protein>
    <recommendedName>
        <fullName evidence="5 18">NADH-ubiquinone oxidoreductase chain 2</fullName>
        <ecNumber evidence="4 18">7.1.1.2</ecNumber>
    </recommendedName>
</protein>
<dbReference type="PRINTS" id="PR01436">
    <property type="entry name" value="NADHDHGNASE2"/>
</dbReference>
<keyword evidence="11 18" id="KW-0249">Electron transport</keyword>
<keyword evidence="10 18" id="KW-1278">Translocase</keyword>
<dbReference type="RefSeq" id="YP_010743967.1">
    <property type="nucleotide sequence ID" value="NC_073111.1"/>
</dbReference>
<gene>
    <name evidence="20" type="primary">ND2</name>
</gene>
<evidence type="ECO:0000256" key="10">
    <source>
        <dbReference type="ARBA" id="ARBA00022967"/>
    </source>
</evidence>
<feature type="transmembrane region" description="Helical" evidence="18">
    <location>
        <begin position="57"/>
        <end position="78"/>
    </location>
</feature>
<organism evidence="20">
    <name type="scientific">Corigetus marmoratus</name>
    <dbReference type="NCBI Taxonomy" id="3035952"/>
    <lineage>
        <taxon>Eukaryota</taxon>
        <taxon>Metazoa</taxon>
        <taxon>Ecdysozoa</taxon>
        <taxon>Arthropoda</taxon>
        <taxon>Hexapoda</taxon>
        <taxon>Insecta</taxon>
        <taxon>Pterygota</taxon>
        <taxon>Neoptera</taxon>
        <taxon>Endopterygota</taxon>
        <taxon>Coleoptera</taxon>
        <taxon>Polyphaga</taxon>
        <taxon>Cucujiformia</taxon>
        <taxon>Curculionidae</taxon>
        <taxon>Entiminae</taxon>
        <taxon>Cyphicerini</taxon>
        <taxon>Corigetus</taxon>
    </lineage>
</organism>
<dbReference type="AlphaFoldDB" id="A0A9Y1LN78"/>
<dbReference type="EC" id="7.1.1.2" evidence="4 18"/>
<evidence type="ECO:0000256" key="16">
    <source>
        <dbReference type="ARBA" id="ARBA00023136"/>
    </source>
</evidence>
<keyword evidence="12 18" id="KW-1133">Transmembrane helix</keyword>
<evidence type="ECO:0000256" key="18">
    <source>
        <dbReference type="RuleBase" id="RU003403"/>
    </source>
</evidence>
<keyword evidence="8 18" id="KW-0812">Transmembrane</keyword>
<evidence type="ECO:0000256" key="15">
    <source>
        <dbReference type="ARBA" id="ARBA00023128"/>
    </source>
</evidence>
<dbReference type="PROSITE" id="PS51257">
    <property type="entry name" value="PROKAR_LIPOPROTEIN"/>
    <property type="match status" value="1"/>
</dbReference>
<reference evidence="20" key="1">
    <citation type="submission" date="2023-02" db="EMBL/GenBank/DDBJ databases">
        <authorList>
            <person name="Hong B."/>
            <person name="Zhai Y."/>
            <person name="Zhang F."/>
        </authorList>
    </citation>
    <scope>NUCLEOTIDE SEQUENCE</scope>
</reference>
<feature type="transmembrane region" description="Helical" evidence="18">
    <location>
        <begin position="7"/>
        <end position="33"/>
    </location>
</feature>
<feature type="transmembrane region" description="Helical" evidence="18">
    <location>
        <begin position="314"/>
        <end position="337"/>
    </location>
</feature>
<comment type="similarity">
    <text evidence="3 18">Belongs to the complex I subunit 2 family.</text>
</comment>
<dbReference type="GO" id="GO:0005743">
    <property type="term" value="C:mitochondrial inner membrane"/>
    <property type="evidence" value="ECO:0007669"/>
    <property type="project" value="UniProtKB-SubCell"/>
</dbReference>
<evidence type="ECO:0000256" key="9">
    <source>
        <dbReference type="ARBA" id="ARBA00022792"/>
    </source>
</evidence>
<evidence type="ECO:0000259" key="19">
    <source>
        <dbReference type="Pfam" id="PF00361"/>
    </source>
</evidence>
<dbReference type="InterPro" id="IPR050175">
    <property type="entry name" value="Complex_I_Subunit_2"/>
</dbReference>
<evidence type="ECO:0000256" key="2">
    <source>
        <dbReference type="ARBA" id="ARBA00004448"/>
    </source>
</evidence>
<dbReference type="Pfam" id="PF00361">
    <property type="entry name" value="Proton_antipo_M"/>
    <property type="match status" value="1"/>
</dbReference>
<evidence type="ECO:0000256" key="7">
    <source>
        <dbReference type="ARBA" id="ARBA00022660"/>
    </source>
</evidence>
<keyword evidence="15 18" id="KW-0496">Mitochondrion</keyword>
<evidence type="ECO:0000256" key="3">
    <source>
        <dbReference type="ARBA" id="ARBA00007012"/>
    </source>
</evidence>
<evidence type="ECO:0000256" key="11">
    <source>
        <dbReference type="ARBA" id="ARBA00022982"/>
    </source>
</evidence>
<dbReference type="InterPro" id="IPR001750">
    <property type="entry name" value="ND/Mrp_TM"/>
</dbReference>
<keyword evidence="6" id="KW-0813">Transport</keyword>
<geneLocation type="mitochondrion" evidence="20"/>
<comment type="function">
    <text evidence="18">Core subunit of the mitochondrial membrane respiratory chain NADH dehydrogenase (Complex I) which catalyzes electron transfer from NADH through the respiratory chain, using ubiquinone as an electron acceptor. Essential for the catalytic activity and assembly of complex I.</text>
</comment>
<proteinExistence type="inferred from homology"/>
<evidence type="ECO:0000256" key="17">
    <source>
        <dbReference type="ARBA" id="ARBA00049551"/>
    </source>
</evidence>
<feature type="transmembrane region" description="Helical" evidence="18">
    <location>
        <begin position="90"/>
        <end position="113"/>
    </location>
</feature>
<feature type="domain" description="NADH:quinone oxidoreductase/Mrp antiporter transmembrane" evidence="19">
    <location>
        <begin position="25"/>
        <end position="286"/>
    </location>
</feature>
<dbReference type="GO" id="GO:0008137">
    <property type="term" value="F:NADH dehydrogenase (ubiquinone) activity"/>
    <property type="evidence" value="ECO:0007669"/>
    <property type="project" value="UniProtKB-EC"/>
</dbReference>
<sequence length="338" mass="38954">MMNLYKILFFNTTIIGTLMAISACSFFIAWIGLEINLLSIIPLFKNMKNKYPSEASIKYFITQAMGSSLFMFAIVVCFTKNMPPSKNPNIIELILVSTALLLKMGAAPFHFWLPEVSSGLNWPSNFILLTWQKIAPIILISYQINIYSMFFSIIIITSSMISGLQGLNQICLRKIMAYSSINHVSWMISSLLTSTTIFHYYFITYCLINMNILLIFNKFNIFFLSQLSTILTFKKKMKFLFMLNFLSLGGLPPFLGFLPKWLTINNMINNKHYAMTTILIILTLITLYFYMRITFSSFTISSEENILILFNKITYFHFFSNILSLLGMISCSFLDSFM</sequence>
<evidence type="ECO:0000256" key="6">
    <source>
        <dbReference type="ARBA" id="ARBA00022448"/>
    </source>
</evidence>
<dbReference type="GeneID" id="79709224"/>
<keyword evidence="9 18" id="KW-0999">Mitochondrion inner membrane</keyword>